<name>A0A2T6C683_9FLAO</name>
<dbReference type="InterPro" id="IPR007352">
    <property type="entry name" value="DUF420"/>
</dbReference>
<feature type="transmembrane region" description="Helical" evidence="1">
    <location>
        <begin position="76"/>
        <end position="94"/>
    </location>
</feature>
<dbReference type="AlphaFoldDB" id="A0A2T6C683"/>
<feature type="transmembrane region" description="Helical" evidence="1">
    <location>
        <begin position="14"/>
        <end position="34"/>
    </location>
</feature>
<comment type="caution">
    <text evidence="2">The sequence shown here is derived from an EMBL/GenBank/DDBJ whole genome shotgun (WGS) entry which is preliminary data.</text>
</comment>
<dbReference type="OrthoDB" id="9811380at2"/>
<sequence>MEATTDIEKKYKKLIIALSVAIPVVVAILFRVKLESVEPLTFLPPIYATINGITAVVLIAAVIAIKNKKIKLHETLMKICIGLSVAFLAMYVAYHMTSESTKYGNPDAFMRGVYFFILISHIVLSIAIIPLVLITYVKALAKRFDKHKKIAKITFPIWLYVAITGVVVYLMISPYYDKAVAIVNAIP</sequence>
<protein>
    <submittedName>
        <fullName evidence="2">Putative membrane protein</fullName>
    </submittedName>
</protein>
<feature type="transmembrane region" description="Helical" evidence="1">
    <location>
        <begin position="46"/>
        <end position="64"/>
    </location>
</feature>
<dbReference type="Proteomes" id="UP000244090">
    <property type="component" value="Unassembled WGS sequence"/>
</dbReference>
<evidence type="ECO:0000313" key="3">
    <source>
        <dbReference type="Proteomes" id="UP000244090"/>
    </source>
</evidence>
<feature type="transmembrane region" description="Helical" evidence="1">
    <location>
        <begin position="157"/>
        <end position="176"/>
    </location>
</feature>
<dbReference type="PANTHER" id="PTHR37692">
    <property type="entry name" value="HYPOTHETICAL MEMBRANE SPANNING PROTEIN"/>
    <property type="match status" value="1"/>
</dbReference>
<keyword evidence="1" id="KW-0472">Membrane</keyword>
<evidence type="ECO:0000313" key="2">
    <source>
        <dbReference type="EMBL" id="PTX63830.1"/>
    </source>
</evidence>
<proteinExistence type="predicted"/>
<gene>
    <name evidence="2" type="ORF">C8N46_101438</name>
</gene>
<keyword evidence="3" id="KW-1185">Reference proteome</keyword>
<dbReference type="EMBL" id="QBKT01000001">
    <property type="protein sequence ID" value="PTX63830.1"/>
    <property type="molecule type" value="Genomic_DNA"/>
</dbReference>
<reference evidence="2 3" key="1">
    <citation type="submission" date="2018-04" db="EMBL/GenBank/DDBJ databases">
        <title>Genomic Encyclopedia of Archaeal and Bacterial Type Strains, Phase II (KMG-II): from individual species to whole genera.</title>
        <authorList>
            <person name="Goeker M."/>
        </authorList>
    </citation>
    <scope>NUCLEOTIDE SEQUENCE [LARGE SCALE GENOMIC DNA]</scope>
    <source>
        <strain evidence="2 3">DSM 25731</strain>
    </source>
</reference>
<feature type="transmembrane region" description="Helical" evidence="1">
    <location>
        <begin position="114"/>
        <end position="137"/>
    </location>
</feature>
<organism evidence="2 3">
    <name type="scientific">Kordia periserrulae</name>
    <dbReference type="NCBI Taxonomy" id="701523"/>
    <lineage>
        <taxon>Bacteria</taxon>
        <taxon>Pseudomonadati</taxon>
        <taxon>Bacteroidota</taxon>
        <taxon>Flavobacteriia</taxon>
        <taxon>Flavobacteriales</taxon>
        <taxon>Flavobacteriaceae</taxon>
        <taxon>Kordia</taxon>
    </lineage>
</organism>
<keyword evidence="1" id="KW-1133">Transmembrane helix</keyword>
<keyword evidence="1" id="KW-0812">Transmembrane</keyword>
<dbReference type="Pfam" id="PF04238">
    <property type="entry name" value="DUF420"/>
    <property type="match status" value="1"/>
</dbReference>
<dbReference type="RefSeq" id="WP_108113200.1">
    <property type="nucleotide sequence ID" value="NZ_QBKT01000001.1"/>
</dbReference>
<evidence type="ECO:0000256" key="1">
    <source>
        <dbReference type="SAM" id="Phobius"/>
    </source>
</evidence>
<accession>A0A2T6C683</accession>
<dbReference type="PANTHER" id="PTHR37692:SF1">
    <property type="entry name" value="DUF420 DOMAIN-CONTAINING PROTEIN"/>
    <property type="match status" value="1"/>
</dbReference>